<feature type="domain" description="Protein kinase" evidence="1">
    <location>
        <begin position="1"/>
        <end position="76"/>
    </location>
</feature>
<dbReference type="SUPFAM" id="SSF56112">
    <property type="entry name" value="Protein kinase-like (PK-like)"/>
    <property type="match status" value="1"/>
</dbReference>
<proteinExistence type="predicted"/>
<dbReference type="Gene3D" id="1.10.510.10">
    <property type="entry name" value="Transferase(Phosphotransferase) domain 1"/>
    <property type="match status" value="1"/>
</dbReference>
<comment type="caution">
    <text evidence="2">The sequence shown here is derived from an EMBL/GenBank/DDBJ whole genome shotgun (WGS) entry which is preliminary data.</text>
</comment>
<feature type="non-terminal residue" evidence="2">
    <location>
        <position position="137"/>
    </location>
</feature>
<dbReference type="InterPro" id="IPR000719">
    <property type="entry name" value="Prot_kinase_dom"/>
</dbReference>
<dbReference type="EMBL" id="CAJVQA010062073">
    <property type="protein sequence ID" value="CAG8829365.1"/>
    <property type="molecule type" value="Genomic_DNA"/>
</dbReference>
<dbReference type="AlphaFoldDB" id="A0A9N9KHN7"/>
<evidence type="ECO:0000313" key="2">
    <source>
        <dbReference type="EMBL" id="CAG8829365.1"/>
    </source>
</evidence>
<dbReference type="GO" id="GO:0004672">
    <property type="term" value="F:protein kinase activity"/>
    <property type="evidence" value="ECO:0007669"/>
    <property type="project" value="InterPro"/>
</dbReference>
<dbReference type="Pfam" id="PF07714">
    <property type="entry name" value="PK_Tyr_Ser-Thr"/>
    <property type="match status" value="1"/>
</dbReference>
<feature type="non-terminal residue" evidence="2">
    <location>
        <position position="1"/>
    </location>
</feature>
<dbReference type="Proteomes" id="UP000789759">
    <property type="component" value="Unassembled WGS sequence"/>
</dbReference>
<keyword evidence="3" id="KW-1185">Reference proteome</keyword>
<accession>A0A9N9KHN7</accession>
<dbReference type="GO" id="GO:0005524">
    <property type="term" value="F:ATP binding"/>
    <property type="evidence" value="ECO:0007669"/>
    <property type="project" value="InterPro"/>
</dbReference>
<dbReference type="PROSITE" id="PS50011">
    <property type="entry name" value="PROTEIN_KINASE_DOM"/>
    <property type="match status" value="1"/>
</dbReference>
<reference evidence="2" key="1">
    <citation type="submission" date="2021-06" db="EMBL/GenBank/DDBJ databases">
        <authorList>
            <person name="Kallberg Y."/>
            <person name="Tangrot J."/>
            <person name="Rosling A."/>
        </authorList>
    </citation>
    <scope>NUCLEOTIDE SEQUENCE</scope>
    <source>
        <strain evidence="2">FL966</strain>
    </source>
</reference>
<organism evidence="2 3">
    <name type="scientific">Cetraspora pellucida</name>
    <dbReference type="NCBI Taxonomy" id="1433469"/>
    <lineage>
        <taxon>Eukaryota</taxon>
        <taxon>Fungi</taxon>
        <taxon>Fungi incertae sedis</taxon>
        <taxon>Mucoromycota</taxon>
        <taxon>Glomeromycotina</taxon>
        <taxon>Glomeromycetes</taxon>
        <taxon>Diversisporales</taxon>
        <taxon>Gigasporaceae</taxon>
        <taxon>Cetraspora</taxon>
    </lineage>
</organism>
<gene>
    <name evidence="2" type="ORF">CPELLU_LOCUS20484</name>
</gene>
<evidence type="ECO:0000259" key="1">
    <source>
        <dbReference type="PROSITE" id="PS50011"/>
    </source>
</evidence>
<sequence length="137" mass="16067">VYSFGIIMWMFSSGTLPFCTRKYDEYLALDIYNGARTQIIDGTPSCFINLMQRCWNIEPEKRPISSEIYDIICSWYYLNNYKEFKAADDILLSKYVQDIEFPVIQNATNSLHLNDQNNSYHSCRIDLKLISTTSLFQ</sequence>
<dbReference type="InterPro" id="IPR011009">
    <property type="entry name" value="Kinase-like_dom_sf"/>
</dbReference>
<evidence type="ECO:0000313" key="3">
    <source>
        <dbReference type="Proteomes" id="UP000789759"/>
    </source>
</evidence>
<dbReference type="OrthoDB" id="3205772at2759"/>
<name>A0A9N9KHN7_9GLOM</name>
<dbReference type="InterPro" id="IPR001245">
    <property type="entry name" value="Ser-Thr/Tyr_kinase_cat_dom"/>
</dbReference>
<protein>
    <submittedName>
        <fullName evidence="2">9758_t:CDS:1</fullName>
    </submittedName>
</protein>